<evidence type="ECO:0000313" key="2">
    <source>
        <dbReference type="EMBL" id="KEO82726.1"/>
    </source>
</evidence>
<dbReference type="OrthoDB" id="9804829at2"/>
<feature type="transmembrane region" description="Helical" evidence="1">
    <location>
        <begin position="138"/>
        <end position="160"/>
    </location>
</feature>
<name>A0A074LKR7_9BACL</name>
<accession>A0A074LKR7</accession>
<dbReference type="RefSeq" id="WP_038089728.1">
    <property type="nucleotide sequence ID" value="NZ_JMIR01000019.1"/>
</dbReference>
<reference evidence="2 3" key="1">
    <citation type="journal article" date="2013" name="Int. J. Syst. Evol. Microbiol.">
        <title>Tumebacillus flagellatus sp. nov., an alpha-amylase/pullulanase-producing bacterium isolated from cassava wastewater.</title>
        <authorList>
            <person name="Wang Q."/>
            <person name="Xie N."/>
            <person name="Qin Y."/>
            <person name="Shen N."/>
            <person name="Zhu J."/>
            <person name="Mi H."/>
            <person name="Huang R."/>
        </authorList>
    </citation>
    <scope>NUCLEOTIDE SEQUENCE [LARGE SCALE GENOMIC DNA]</scope>
    <source>
        <strain evidence="2 3">GST4</strain>
    </source>
</reference>
<keyword evidence="1" id="KW-0472">Membrane</keyword>
<keyword evidence="3" id="KW-1185">Reference proteome</keyword>
<comment type="caution">
    <text evidence="2">The sequence shown here is derived from an EMBL/GenBank/DDBJ whole genome shotgun (WGS) entry which is preliminary data.</text>
</comment>
<feature type="transmembrane region" description="Helical" evidence="1">
    <location>
        <begin position="106"/>
        <end position="126"/>
    </location>
</feature>
<sequence>MTKETFLKKLEAELQGLDADERADILAEYREHFELALEAGRDESGVALALGNPKTLAKEIRASVLVEQAQQELSMKKLFQAIFTAASLGLFNLLIVAGPFVGLLGLWAGMIVVALAFLVSPLIELYMNGFPTTGADWLQLLLSLVLAIVGYFLGRGMIWVTKWMYRWLVRYLAYNIKLVKGKSHNEA</sequence>
<evidence type="ECO:0008006" key="4">
    <source>
        <dbReference type="Google" id="ProtNLM"/>
    </source>
</evidence>
<dbReference type="Proteomes" id="UP000027931">
    <property type="component" value="Unassembled WGS sequence"/>
</dbReference>
<feature type="transmembrane region" description="Helical" evidence="1">
    <location>
        <begin position="78"/>
        <end position="100"/>
    </location>
</feature>
<evidence type="ECO:0000256" key="1">
    <source>
        <dbReference type="SAM" id="Phobius"/>
    </source>
</evidence>
<proteinExistence type="predicted"/>
<dbReference type="AlphaFoldDB" id="A0A074LKR7"/>
<evidence type="ECO:0000313" key="3">
    <source>
        <dbReference type="Proteomes" id="UP000027931"/>
    </source>
</evidence>
<keyword evidence="1" id="KW-0812">Transmembrane</keyword>
<gene>
    <name evidence="2" type="ORF">EL26_14265</name>
</gene>
<dbReference type="eggNOG" id="COG4709">
    <property type="taxonomic scope" value="Bacteria"/>
</dbReference>
<dbReference type="EMBL" id="JMIR01000019">
    <property type="protein sequence ID" value="KEO82726.1"/>
    <property type="molecule type" value="Genomic_DNA"/>
</dbReference>
<protein>
    <recommendedName>
        <fullName evidence="4">DUF1700 domain-containing protein</fullName>
    </recommendedName>
</protein>
<keyword evidence="1" id="KW-1133">Transmembrane helix</keyword>
<organism evidence="2 3">
    <name type="scientific">Tumebacillus flagellatus</name>
    <dbReference type="NCBI Taxonomy" id="1157490"/>
    <lineage>
        <taxon>Bacteria</taxon>
        <taxon>Bacillati</taxon>
        <taxon>Bacillota</taxon>
        <taxon>Bacilli</taxon>
        <taxon>Bacillales</taxon>
        <taxon>Alicyclobacillaceae</taxon>
        <taxon>Tumebacillus</taxon>
    </lineage>
</organism>
<dbReference type="STRING" id="1157490.EL26_14265"/>
<dbReference type="Pfam" id="PF22564">
    <property type="entry name" value="HAAS"/>
    <property type="match status" value="1"/>
</dbReference>